<comment type="similarity">
    <text evidence="2">Belongs to the autoinducer-2 exporter (AI-2E) (TC 2.A.86) family.</text>
</comment>
<feature type="transmembrane region" description="Helical" evidence="8">
    <location>
        <begin position="339"/>
        <end position="372"/>
    </location>
</feature>
<keyword evidence="10" id="KW-1185">Reference proteome</keyword>
<dbReference type="EMBL" id="JBHSHL010000014">
    <property type="protein sequence ID" value="MFC4804292.1"/>
    <property type="molecule type" value="Genomic_DNA"/>
</dbReference>
<feature type="transmembrane region" description="Helical" evidence="8">
    <location>
        <begin position="308"/>
        <end position="327"/>
    </location>
</feature>
<feature type="transmembrane region" description="Helical" evidence="8">
    <location>
        <begin position="83"/>
        <end position="109"/>
    </location>
</feature>
<keyword evidence="4" id="KW-1003">Cell membrane</keyword>
<keyword evidence="5 8" id="KW-0812">Transmembrane</keyword>
<feature type="transmembrane region" description="Helical" evidence="8">
    <location>
        <begin position="12"/>
        <end position="30"/>
    </location>
</feature>
<evidence type="ECO:0000256" key="1">
    <source>
        <dbReference type="ARBA" id="ARBA00004651"/>
    </source>
</evidence>
<evidence type="ECO:0000256" key="5">
    <source>
        <dbReference type="ARBA" id="ARBA00022692"/>
    </source>
</evidence>
<evidence type="ECO:0000313" key="9">
    <source>
        <dbReference type="EMBL" id="MFC4804292.1"/>
    </source>
</evidence>
<organism evidence="9 10">
    <name type="scientific">Filifactor villosus</name>
    <dbReference type="NCBI Taxonomy" id="29374"/>
    <lineage>
        <taxon>Bacteria</taxon>
        <taxon>Bacillati</taxon>
        <taxon>Bacillota</taxon>
        <taxon>Clostridia</taxon>
        <taxon>Peptostreptococcales</taxon>
        <taxon>Filifactoraceae</taxon>
        <taxon>Filifactor</taxon>
    </lineage>
</organism>
<dbReference type="RefSeq" id="WP_379787798.1">
    <property type="nucleotide sequence ID" value="NZ_JBHSHL010000014.1"/>
</dbReference>
<comment type="caution">
    <text evidence="9">The sequence shown here is derived from an EMBL/GenBank/DDBJ whole genome shotgun (WGS) entry which is preliminary data.</text>
</comment>
<dbReference type="Proteomes" id="UP001595916">
    <property type="component" value="Unassembled WGS sequence"/>
</dbReference>
<evidence type="ECO:0000256" key="2">
    <source>
        <dbReference type="ARBA" id="ARBA00009773"/>
    </source>
</evidence>
<dbReference type="Pfam" id="PF01594">
    <property type="entry name" value="AI-2E_transport"/>
    <property type="match status" value="1"/>
</dbReference>
<comment type="subcellular location">
    <subcellularLocation>
        <location evidence="1">Cell membrane</location>
        <topology evidence="1">Multi-pass membrane protein</topology>
    </subcellularLocation>
</comment>
<keyword evidence="3" id="KW-0813">Transport</keyword>
<keyword evidence="7 8" id="KW-0472">Membrane</keyword>
<evidence type="ECO:0000256" key="3">
    <source>
        <dbReference type="ARBA" id="ARBA00022448"/>
    </source>
</evidence>
<reference evidence="10" key="1">
    <citation type="journal article" date="2019" name="Int. J. Syst. Evol. Microbiol.">
        <title>The Global Catalogue of Microorganisms (GCM) 10K type strain sequencing project: providing services to taxonomists for standard genome sequencing and annotation.</title>
        <authorList>
            <consortium name="The Broad Institute Genomics Platform"/>
            <consortium name="The Broad Institute Genome Sequencing Center for Infectious Disease"/>
            <person name="Wu L."/>
            <person name="Ma J."/>
        </authorList>
    </citation>
    <scope>NUCLEOTIDE SEQUENCE [LARGE SCALE GENOMIC DNA]</scope>
    <source>
        <strain evidence="10">CCUG 46385</strain>
    </source>
</reference>
<sequence>MEASEKKEMMKKIQVYSASLCVAVLFYFLIKNFPLGIRFINHFFKMMTPFIYGFIISFLMLKPMQKIDDSLKKILCRRKDRSGLCRGIAIGLTFLIVLLVLFLISSIFFPQLIYNLNQLIEMMPEYITRFEKMLTRWEDEFALSSMIRPVLGEDIENMFDIGDISQRILKVLQSLLPKVISFSTGFTNSLMNVGMGVIISIYFLSGKERFQSQIKKVLYACFHENTVKEIFRISYMVNETFRNYIAGQLLDALIVGLITFVMMLILRIPLAFIIGVLIMITNIVPMIGPFLGGIPSFFLILMVDPIKAIWFVILVTVLQQIDGNIIAPKIVGDSTGLSGFWVLLAIFLGGAIGGISAIVIAVPVMSVIYTLVKERVEKKLERKNLPIETEFYEDAQ</sequence>
<dbReference type="PANTHER" id="PTHR21716:SF53">
    <property type="entry name" value="PERMEASE PERM-RELATED"/>
    <property type="match status" value="1"/>
</dbReference>
<accession>A0ABV9QKN7</accession>
<proteinExistence type="inferred from homology"/>
<protein>
    <submittedName>
        <fullName evidence="9">AI-2E family transporter</fullName>
    </submittedName>
</protein>
<dbReference type="PANTHER" id="PTHR21716">
    <property type="entry name" value="TRANSMEMBRANE PROTEIN"/>
    <property type="match status" value="1"/>
</dbReference>
<feature type="transmembrane region" description="Helical" evidence="8">
    <location>
        <begin position="179"/>
        <end position="204"/>
    </location>
</feature>
<keyword evidence="6 8" id="KW-1133">Transmembrane helix</keyword>
<gene>
    <name evidence="9" type="ORF">ACFO4R_04275</name>
</gene>
<evidence type="ECO:0000256" key="7">
    <source>
        <dbReference type="ARBA" id="ARBA00023136"/>
    </source>
</evidence>
<feature type="transmembrane region" description="Helical" evidence="8">
    <location>
        <begin position="272"/>
        <end position="301"/>
    </location>
</feature>
<name>A0ABV9QKN7_9FIRM</name>
<feature type="transmembrane region" description="Helical" evidence="8">
    <location>
        <begin position="42"/>
        <end position="62"/>
    </location>
</feature>
<evidence type="ECO:0000256" key="4">
    <source>
        <dbReference type="ARBA" id="ARBA00022475"/>
    </source>
</evidence>
<evidence type="ECO:0000256" key="8">
    <source>
        <dbReference type="SAM" id="Phobius"/>
    </source>
</evidence>
<evidence type="ECO:0000256" key="6">
    <source>
        <dbReference type="ARBA" id="ARBA00022989"/>
    </source>
</evidence>
<dbReference type="InterPro" id="IPR002549">
    <property type="entry name" value="AI-2E-like"/>
</dbReference>
<evidence type="ECO:0000313" key="10">
    <source>
        <dbReference type="Proteomes" id="UP001595916"/>
    </source>
</evidence>
<feature type="transmembrane region" description="Helical" evidence="8">
    <location>
        <begin position="244"/>
        <end position="266"/>
    </location>
</feature>